<dbReference type="PANTHER" id="PTHR45527:SF1">
    <property type="entry name" value="FATTY ACID SYNTHASE"/>
    <property type="match status" value="1"/>
</dbReference>
<dbReference type="InterPro" id="IPR020802">
    <property type="entry name" value="TesA-like"/>
</dbReference>
<dbReference type="Gene3D" id="3.40.50.980">
    <property type="match status" value="2"/>
</dbReference>
<dbReference type="PROSITE" id="PS00455">
    <property type="entry name" value="AMP_BINDING"/>
    <property type="match status" value="1"/>
</dbReference>
<dbReference type="InterPro" id="IPR020845">
    <property type="entry name" value="AMP-binding_CS"/>
</dbReference>
<dbReference type="Pfam" id="PF00668">
    <property type="entry name" value="Condensation"/>
    <property type="match status" value="1"/>
</dbReference>
<dbReference type="SUPFAM" id="SSF56801">
    <property type="entry name" value="Acetyl-CoA synthetase-like"/>
    <property type="match status" value="1"/>
</dbReference>
<dbReference type="Pfam" id="PF00550">
    <property type="entry name" value="PP-binding"/>
    <property type="match status" value="1"/>
</dbReference>
<dbReference type="PANTHER" id="PTHR45527">
    <property type="entry name" value="NONRIBOSOMAL PEPTIDE SYNTHETASE"/>
    <property type="match status" value="1"/>
</dbReference>
<dbReference type="InterPro" id="IPR010071">
    <property type="entry name" value="AA_adenyl_dom"/>
</dbReference>
<dbReference type="InterPro" id="IPR000873">
    <property type="entry name" value="AMP-dep_synth/lig_dom"/>
</dbReference>
<dbReference type="Gene3D" id="3.30.559.10">
    <property type="entry name" value="Chloramphenicol acetyltransferase-like domain"/>
    <property type="match status" value="1"/>
</dbReference>
<organism evidence="6 7">
    <name type="scientific">Streptomyces formicae</name>
    <dbReference type="NCBI Taxonomy" id="1616117"/>
    <lineage>
        <taxon>Bacteria</taxon>
        <taxon>Bacillati</taxon>
        <taxon>Actinomycetota</taxon>
        <taxon>Actinomycetes</taxon>
        <taxon>Kitasatosporales</taxon>
        <taxon>Streptomycetaceae</taxon>
        <taxon>Streptomyces</taxon>
    </lineage>
</organism>
<dbReference type="PROSITE" id="PS50075">
    <property type="entry name" value="CARRIER"/>
    <property type="match status" value="1"/>
</dbReference>
<dbReference type="SUPFAM" id="SSF52777">
    <property type="entry name" value="CoA-dependent acyltransferases"/>
    <property type="match status" value="2"/>
</dbReference>
<sequence>MSAAHHEGSARPAPLQQGLFFHTAYDPEGQAVYTTQLTLDFEGLLRPDTLRAACRILLDRHDSLRSGFRTDAAGAPVRFLVPDVALEWREMDVRTSDPAARDAETVRAVEEERARPFDLARPPLVRFLLVRADEGRWRFALTNHHIILDGWSTSVLLDELFDLYAQLREGHEPELFPAPAYGTYLDWLEDTGTDAARAAWADALEGIQGPTLVAPHAVGTVMPERILCTLPTGLGAALRERARECGVTLNTVVQVAWGLVLHHVTGGDDVLFGMTVSGRTADVEDIDTMVGLLINTLPARVRLAPGDTVAEVLQRTQDAQLDLFDHHHLGLTEIQRDAGFGALFDTTTAFENYPVSGGAPALGDAVLVGTGGFDATHYPLSLICTPGEELGVRLDYRPDLFERAEAARIRDWFVRVLETIADDPRRTVASVSVLTPEERRRILLEWNDTARPVSPTTLPALIEARAARHPDSPAVAHAGRELTYGELNRRANRFARLLLAHGAGPETLVALALPRTPDMVVAVLAALKAGAAYVPVDVRYPAGRIAQMLGGARPLVVVVDSGTGTGTGTDTRSRTGIVPPDGATLVVMDAEPVVRHTAAQPSGDVTDAERPRPLLPRHPAYVIHTSGSTGTPKGVVIEHANAVQLVATVEDQFGRAGMARVLASTSLSFDVSILEIITTLATGGSIELVDDLFALLERDSWQGSMLSGVPSAVASVLAGGDTRLAAREVVLGGEPIPRGLLREIRERVPGSTVTNIYGPTEATTYATTWRDGGEPADTEPPIGRPVPNCQAYVLDPWLQPVPVGLPGELYLAGAGVARGYLDRPALTAERFVACPFGAPGRRMYRTGDQVRLRPDGQLDFLGRLDGQVKINGFRVEPGEVESALLRHEWIAQAVVVARGERADDRRLVAYVVAAPPGTALDVAELRRFVGDRLPRHMVPSTVVQLPRFPLMPNGKLDRAALPAPSYARSTTRAPADDRERTLCALFAEVLGADRVGPDDGFFDLGGHSLLATRLVSRVRAVLGAEISVRTLYEAPTPAALAGRIDATAPATGLDVLLPLRLAGGGPPLFCVHAASGLAWPYARLLPHLPADLPVYGLQSPAVEAPGTGPLTPESMARDYAARIRAVQPHGPYHLIGWSVGGNIAYAVAAELTAAGQQVAFLGLLDSYPPDPGLLPDRDTMVRAILDGIGFAADGTPPEQLAALGERTVAGVRATARGALDVLRAAPPLAPGLDITHFRATADGPGPEPKSWQAFTGGRLTTYDIGCGHHRMLDPAPLTEICAVLTDSWKGRASS</sequence>
<comment type="similarity">
    <text evidence="2">Belongs to the ATP-dependent AMP-binding enzyme family.</text>
</comment>
<protein>
    <submittedName>
        <fullName evidence="6">Siderophore biosynthesis non-ribosomal peptide synthetase modules, Bacillibactin synthetase component F</fullName>
    </submittedName>
</protein>
<dbReference type="GO" id="GO:0017000">
    <property type="term" value="P:antibiotic biosynthetic process"/>
    <property type="evidence" value="ECO:0007669"/>
    <property type="project" value="UniProtKB-ARBA"/>
</dbReference>
<keyword evidence="7" id="KW-1185">Reference proteome</keyword>
<comment type="cofactor">
    <cofactor evidence="1">
        <name>pantetheine 4'-phosphate</name>
        <dbReference type="ChEBI" id="CHEBI:47942"/>
    </cofactor>
</comment>
<evidence type="ECO:0000256" key="4">
    <source>
        <dbReference type="ARBA" id="ARBA00022553"/>
    </source>
</evidence>
<accession>A0A291Q2E3</accession>
<evidence type="ECO:0000259" key="5">
    <source>
        <dbReference type="PROSITE" id="PS50075"/>
    </source>
</evidence>
<dbReference type="InterPro" id="IPR025110">
    <property type="entry name" value="AMP-bd_C"/>
</dbReference>
<dbReference type="InterPro" id="IPR045851">
    <property type="entry name" value="AMP-bd_C_sf"/>
</dbReference>
<gene>
    <name evidence="6" type="ORF">KY5_0912</name>
</gene>
<dbReference type="InterPro" id="IPR009081">
    <property type="entry name" value="PP-bd_ACP"/>
</dbReference>
<dbReference type="Gene3D" id="3.40.50.1820">
    <property type="entry name" value="alpha/beta hydrolase"/>
    <property type="match status" value="1"/>
</dbReference>
<evidence type="ECO:0000256" key="1">
    <source>
        <dbReference type="ARBA" id="ARBA00001957"/>
    </source>
</evidence>
<dbReference type="GO" id="GO:0044550">
    <property type="term" value="P:secondary metabolite biosynthetic process"/>
    <property type="evidence" value="ECO:0007669"/>
    <property type="project" value="TreeGrafter"/>
</dbReference>
<dbReference type="Gene3D" id="2.30.38.10">
    <property type="entry name" value="Luciferase, Domain 3"/>
    <property type="match status" value="1"/>
</dbReference>
<keyword evidence="4" id="KW-0597">Phosphoprotein</keyword>
<dbReference type="GO" id="GO:0072330">
    <property type="term" value="P:monocarboxylic acid biosynthetic process"/>
    <property type="evidence" value="ECO:0007669"/>
    <property type="project" value="UniProtKB-ARBA"/>
</dbReference>
<evidence type="ECO:0000313" key="6">
    <source>
        <dbReference type="EMBL" id="ATL25930.1"/>
    </source>
</evidence>
<dbReference type="GO" id="GO:0043041">
    <property type="term" value="P:amino acid activation for nonribosomal peptide biosynthetic process"/>
    <property type="evidence" value="ECO:0007669"/>
    <property type="project" value="TreeGrafter"/>
</dbReference>
<dbReference type="InterPro" id="IPR023213">
    <property type="entry name" value="CAT-like_dom_sf"/>
</dbReference>
<dbReference type="FunFam" id="2.30.38.10:FF:000001">
    <property type="entry name" value="Non-ribosomal peptide synthetase PvdI"/>
    <property type="match status" value="1"/>
</dbReference>
<dbReference type="SMART" id="SM00824">
    <property type="entry name" value="PKS_TE"/>
    <property type="match status" value="1"/>
</dbReference>
<dbReference type="Proteomes" id="UP000221011">
    <property type="component" value="Chromosome"/>
</dbReference>
<dbReference type="SUPFAM" id="SSF53474">
    <property type="entry name" value="alpha/beta-Hydrolases"/>
    <property type="match status" value="1"/>
</dbReference>
<dbReference type="EMBL" id="CP022685">
    <property type="protein sequence ID" value="ATL25930.1"/>
    <property type="molecule type" value="Genomic_DNA"/>
</dbReference>
<dbReference type="GO" id="GO:0031177">
    <property type="term" value="F:phosphopantetheine binding"/>
    <property type="evidence" value="ECO:0007669"/>
    <property type="project" value="InterPro"/>
</dbReference>
<dbReference type="KEGG" id="sfk:KY5_0912"/>
<dbReference type="GO" id="GO:0003824">
    <property type="term" value="F:catalytic activity"/>
    <property type="evidence" value="ECO:0007669"/>
    <property type="project" value="InterPro"/>
</dbReference>
<dbReference type="Pfam" id="PF13193">
    <property type="entry name" value="AMP-binding_C"/>
    <property type="match status" value="1"/>
</dbReference>
<dbReference type="NCBIfam" id="TIGR01733">
    <property type="entry name" value="AA-adenyl-dom"/>
    <property type="match status" value="1"/>
</dbReference>
<dbReference type="FunFam" id="3.30.300.30:FF:000010">
    <property type="entry name" value="Enterobactin synthetase component F"/>
    <property type="match status" value="1"/>
</dbReference>
<dbReference type="InterPro" id="IPR036736">
    <property type="entry name" value="ACP-like_sf"/>
</dbReference>
<evidence type="ECO:0000313" key="7">
    <source>
        <dbReference type="Proteomes" id="UP000221011"/>
    </source>
</evidence>
<dbReference type="InterPro" id="IPR020806">
    <property type="entry name" value="PKS_PP-bd"/>
</dbReference>
<dbReference type="GO" id="GO:0008610">
    <property type="term" value="P:lipid biosynthetic process"/>
    <property type="evidence" value="ECO:0007669"/>
    <property type="project" value="UniProtKB-ARBA"/>
</dbReference>
<name>A0A291Q2E3_9ACTN</name>
<dbReference type="InterPro" id="IPR001242">
    <property type="entry name" value="Condensation_dom"/>
</dbReference>
<dbReference type="Gene3D" id="3.30.559.30">
    <property type="entry name" value="Nonribosomal peptide synthetase, condensation domain"/>
    <property type="match status" value="1"/>
</dbReference>
<dbReference type="FunFam" id="1.10.1200.10:FF:000016">
    <property type="entry name" value="Non-ribosomal peptide synthase"/>
    <property type="match status" value="1"/>
</dbReference>
<keyword evidence="3" id="KW-0596">Phosphopantetheine</keyword>
<evidence type="ECO:0000256" key="2">
    <source>
        <dbReference type="ARBA" id="ARBA00006432"/>
    </source>
</evidence>
<dbReference type="SMART" id="SM00823">
    <property type="entry name" value="PKS_PP"/>
    <property type="match status" value="1"/>
</dbReference>
<dbReference type="RefSeq" id="WP_098240971.1">
    <property type="nucleotide sequence ID" value="NZ_CP022685.1"/>
</dbReference>
<dbReference type="Pfam" id="PF00501">
    <property type="entry name" value="AMP-binding"/>
    <property type="match status" value="1"/>
</dbReference>
<reference evidence="6 7" key="1">
    <citation type="submission" date="2017-08" db="EMBL/GenBank/DDBJ databases">
        <title>Complete Genome Sequence of Streptomyces formicae KY5, the formicamycin producer.</title>
        <authorList>
            <person name="Holmes N.A."/>
            <person name="Devine R."/>
            <person name="Qin Z."/>
            <person name="Seipke R.F."/>
            <person name="Wilkinson B."/>
            <person name="Hutchings M.I."/>
        </authorList>
    </citation>
    <scope>NUCLEOTIDE SEQUENCE [LARGE SCALE GENOMIC DNA]</scope>
    <source>
        <strain evidence="6 7">KY5</strain>
    </source>
</reference>
<dbReference type="PROSITE" id="PS00012">
    <property type="entry name" value="PHOSPHOPANTETHEINE"/>
    <property type="match status" value="1"/>
</dbReference>
<proteinExistence type="inferred from homology"/>
<dbReference type="Pfam" id="PF00975">
    <property type="entry name" value="Thioesterase"/>
    <property type="match status" value="1"/>
</dbReference>
<dbReference type="CDD" id="cd05930">
    <property type="entry name" value="A_NRPS"/>
    <property type="match status" value="1"/>
</dbReference>
<dbReference type="InterPro" id="IPR029058">
    <property type="entry name" value="AB_hydrolase_fold"/>
</dbReference>
<dbReference type="InterPro" id="IPR006162">
    <property type="entry name" value="Ppantetheine_attach_site"/>
</dbReference>
<dbReference type="Gene3D" id="3.30.300.30">
    <property type="match status" value="1"/>
</dbReference>
<dbReference type="SUPFAM" id="SSF47336">
    <property type="entry name" value="ACP-like"/>
    <property type="match status" value="1"/>
</dbReference>
<dbReference type="CDD" id="cd19543">
    <property type="entry name" value="DCL_NRPS"/>
    <property type="match status" value="1"/>
</dbReference>
<evidence type="ECO:0000256" key="3">
    <source>
        <dbReference type="ARBA" id="ARBA00022450"/>
    </source>
</evidence>
<dbReference type="GO" id="GO:0005829">
    <property type="term" value="C:cytosol"/>
    <property type="evidence" value="ECO:0007669"/>
    <property type="project" value="TreeGrafter"/>
</dbReference>
<feature type="domain" description="Carrier" evidence="5">
    <location>
        <begin position="973"/>
        <end position="1048"/>
    </location>
</feature>
<dbReference type="InterPro" id="IPR001031">
    <property type="entry name" value="Thioesterase"/>
</dbReference>